<feature type="region of interest" description="Disordered" evidence="12">
    <location>
        <begin position="88"/>
        <end position="190"/>
    </location>
</feature>
<comment type="subcellular location">
    <subcellularLocation>
        <location evidence="1">Nucleus</location>
    </subcellularLocation>
</comment>
<keyword evidence="15" id="KW-1185">Reference proteome</keyword>
<feature type="domain" description="C2H2-type" evidence="13">
    <location>
        <begin position="190"/>
        <end position="217"/>
    </location>
</feature>
<protein>
    <submittedName>
        <fullName evidence="14">Zinc finger protein 664-like</fullName>
    </submittedName>
</protein>
<evidence type="ECO:0000256" key="2">
    <source>
        <dbReference type="ARBA" id="ARBA00006991"/>
    </source>
</evidence>
<evidence type="ECO:0000256" key="9">
    <source>
        <dbReference type="ARBA" id="ARBA00023163"/>
    </source>
</evidence>
<evidence type="ECO:0000256" key="8">
    <source>
        <dbReference type="ARBA" id="ARBA00023125"/>
    </source>
</evidence>
<evidence type="ECO:0000256" key="6">
    <source>
        <dbReference type="ARBA" id="ARBA00022833"/>
    </source>
</evidence>
<dbReference type="GO" id="GO:0005634">
    <property type="term" value="C:nucleus"/>
    <property type="evidence" value="ECO:0007669"/>
    <property type="project" value="UniProtKB-SubCell"/>
</dbReference>
<dbReference type="FunFam" id="3.30.160.60:FF:000733">
    <property type="entry name" value="Zinc finger protein 236 variant"/>
    <property type="match status" value="1"/>
</dbReference>
<comment type="similarity">
    <text evidence="2">Belongs to the krueppel C2H2-type zinc-finger protein family.</text>
</comment>
<evidence type="ECO:0000313" key="15">
    <source>
        <dbReference type="Proteomes" id="UP000694680"/>
    </source>
</evidence>
<keyword evidence="5 11" id="KW-0863">Zinc-finger</keyword>
<gene>
    <name evidence="14" type="primary">LOC114462913</name>
</gene>
<dbReference type="GO" id="GO:0003677">
    <property type="term" value="F:DNA binding"/>
    <property type="evidence" value="ECO:0007669"/>
    <property type="project" value="UniProtKB-KW"/>
</dbReference>
<dbReference type="FunFam" id="3.30.160.60:FF:000508">
    <property type="entry name" value="Myeloid zinc finger 1"/>
    <property type="match status" value="1"/>
</dbReference>
<evidence type="ECO:0000256" key="11">
    <source>
        <dbReference type="PROSITE-ProRule" id="PRU00042"/>
    </source>
</evidence>
<reference evidence="14" key="1">
    <citation type="submission" date="2020-06" db="EMBL/GenBank/DDBJ databases">
        <authorList>
            <consortium name="Wellcome Sanger Institute Data Sharing"/>
        </authorList>
    </citation>
    <scope>NUCLEOTIDE SEQUENCE [LARGE SCALE GENOMIC DNA]</scope>
</reference>
<keyword evidence="4" id="KW-0677">Repeat</keyword>
<dbReference type="InterPro" id="IPR036236">
    <property type="entry name" value="Znf_C2H2_sf"/>
</dbReference>
<dbReference type="GO" id="GO:0000981">
    <property type="term" value="F:DNA-binding transcription factor activity, RNA polymerase II-specific"/>
    <property type="evidence" value="ECO:0007669"/>
    <property type="project" value="TreeGrafter"/>
</dbReference>
<feature type="compositionally biased region" description="Acidic residues" evidence="12">
    <location>
        <begin position="126"/>
        <end position="138"/>
    </location>
</feature>
<keyword evidence="10" id="KW-0539">Nucleus</keyword>
<sequence length="360" mass="41459">MFTGETLSQHTDMLHLCGRKTADDDDDDDDKEERRRDLIRACFSPKVRLRRLVLLTTDGDYRERKPSLERLNIKEEVWESLETEAARPIENETQKPQIKWRQTEKNVKEEPSSCSLVDLIKKESDGDTEETDVNDDWQEPQFENGSRNHKKKTCTSRKKINTGKESISEKFHAEKKQKEKPSRKKTNSRKSCDVCGKHFSDITHQRRHMRFHTGEKPFGCDLCGQTFTQKSTLTGHMRVHTGEKPFSCSMCGKSFSTNSNLRAHTIVHTGEKPLECDVCAKRFSSNKLLTSHMSSHTGQKPFSCDVCAQAFSQNAHLTSHMSIHTGVKPFVCSVCSRSFRRNTHLRSHMRVHSKKKNCLM</sequence>
<dbReference type="Proteomes" id="UP000694680">
    <property type="component" value="Chromosome 5"/>
</dbReference>
<dbReference type="FunFam" id="3.30.160.60:FF:002343">
    <property type="entry name" value="Zinc finger protein 33A"/>
    <property type="match status" value="1"/>
</dbReference>
<dbReference type="GO" id="GO:0042802">
    <property type="term" value="F:identical protein binding"/>
    <property type="evidence" value="ECO:0007669"/>
    <property type="project" value="UniProtKB-ARBA"/>
</dbReference>
<dbReference type="PROSITE" id="PS00028">
    <property type="entry name" value="ZINC_FINGER_C2H2_1"/>
    <property type="match status" value="6"/>
</dbReference>
<dbReference type="OrthoDB" id="6077919at2759"/>
<feature type="compositionally biased region" description="Basic and acidic residues" evidence="12">
    <location>
        <begin position="166"/>
        <end position="180"/>
    </location>
</feature>
<evidence type="ECO:0000259" key="13">
    <source>
        <dbReference type="PROSITE" id="PS50157"/>
    </source>
</evidence>
<dbReference type="Pfam" id="PF13912">
    <property type="entry name" value="zf-C2H2_6"/>
    <property type="match status" value="1"/>
</dbReference>
<proteinExistence type="inferred from homology"/>
<evidence type="ECO:0000256" key="3">
    <source>
        <dbReference type="ARBA" id="ARBA00022723"/>
    </source>
</evidence>
<dbReference type="SMART" id="SM00355">
    <property type="entry name" value="ZnF_C2H2"/>
    <property type="match status" value="6"/>
</dbReference>
<keyword evidence="9" id="KW-0804">Transcription</keyword>
<dbReference type="FunFam" id="3.30.160.60:FF:000624">
    <property type="entry name" value="zinc finger protein 697"/>
    <property type="match status" value="1"/>
</dbReference>
<feature type="domain" description="C2H2-type" evidence="13">
    <location>
        <begin position="218"/>
        <end position="245"/>
    </location>
</feature>
<dbReference type="SUPFAM" id="SSF57667">
    <property type="entry name" value="beta-beta-alpha zinc fingers"/>
    <property type="match status" value="3"/>
</dbReference>
<feature type="compositionally biased region" description="Basic and acidic residues" evidence="12">
    <location>
        <begin position="101"/>
        <end position="111"/>
    </location>
</feature>
<dbReference type="PANTHER" id="PTHR24394:SF29">
    <property type="entry name" value="MYONEURIN"/>
    <property type="match status" value="1"/>
</dbReference>
<feature type="domain" description="C2H2-type" evidence="13">
    <location>
        <begin position="246"/>
        <end position="273"/>
    </location>
</feature>
<evidence type="ECO:0000256" key="12">
    <source>
        <dbReference type="SAM" id="MobiDB-lite"/>
    </source>
</evidence>
<evidence type="ECO:0000256" key="1">
    <source>
        <dbReference type="ARBA" id="ARBA00004123"/>
    </source>
</evidence>
<evidence type="ECO:0000256" key="5">
    <source>
        <dbReference type="ARBA" id="ARBA00022771"/>
    </source>
</evidence>
<evidence type="ECO:0000256" key="10">
    <source>
        <dbReference type="ARBA" id="ARBA00023242"/>
    </source>
</evidence>
<accession>A0A8C5D5V7</accession>
<keyword evidence="8" id="KW-0238">DNA-binding</keyword>
<evidence type="ECO:0000256" key="7">
    <source>
        <dbReference type="ARBA" id="ARBA00023015"/>
    </source>
</evidence>
<dbReference type="Ensembl" id="ENSGWIT00000001276.1">
    <property type="protein sequence ID" value="ENSGWIP00000001180.1"/>
    <property type="gene ID" value="ENSGWIG00000000703.1"/>
</dbReference>
<reference evidence="14" key="2">
    <citation type="submission" date="2025-08" db="UniProtKB">
        <authorList>
            <consortium name="Ensembl"/>
        </authorList>
    </citation>
    <scope>IDENTIFICATION</scope>
</reference>
<reference evidence="14" key="3">
    <citation type="submission" date="2025-09" db="UniProtKB">
        <authorList>
            <consortium name="Ensembl"/>
        </authorList>
    </citation>
    <scope>IDENTIFICATION</scope>
</reference>
<keyword evidence="7" id="KW-0805">Transcription regulation</keyword>
<keyword evidence="6" id="KW-0862">Zinc</keyword>
<evidence type="ECO:0000256" key="4">
    <source>
        <dbReference type="ARBA" id="ARBA00022737"/>
    </source>
</evidence>
<evidence type="ECO:0000313" key="14">
    <source>
        <dbReference type="Ensembl" id="ENSGWIP00000001180.1"/>
    </source>
</evidence>
<feature type="domain" description="C2H2-type" evidence="13">
    <location>
        <begin position="274"/>
        <end position="301"/>
    </location>
</feature>
<dbReference type="PROSITE" id="PS50157">
    <property type="entry name" value="ZINC_FINGER_C2H2_2"/>
    <property type="match status" value="6"/>
</dbReference>
<dbReference type="PANTHER" id="PTHR24394">
    <property type="entry name" value="ZINC FINGER PROTEIN"/>
    <property type="match status" value="1"/>
</dbReference>
<feature type="compositionally biased region" description="Basic residues" evidence="12">
    <location>
        <begin position="147"/>
        <end position="161"/>
    </location>
</feature>
<organism evidence="14 15">
    <name type="scientific">Gouania willdenowi</name>
    <name type="common">Blunt-snouted clingfish</name>
    <name type="synonym">Lepadogaster willdenowi</name>
    <dbReference type="NCBI Taxonomy" id="441366"/>
    <lineage>
        <taxon>Eukaryota</taxon>
        <taxon>Metazoa</taxon>
        <taxon>Chordata</taxon>
        <taxon>Craniata</taxon>
        <taxon>Vertebrata</taxon>
        <taxon>Euteleostomi</taxon>
        <taxon>Actinopterygii</taxon>
        <taxon>Neopterygii</taxon>
        <taxon>Teleostei</taxon>
        <taxon>Neoteleostei</taxon>
        <taxon>Acanthomorphata</taxon>
        <taxon>Ovalentaria</taxon>
        <taxon>Blenniimorphae</taxon>
        <taxon>Blenniiformes</taxon>
        <taxon>Gobiesocoidei</taxon>
        <taxon>Gobiesocidae</taxon>
        <taxon>Gobiesocinae</taxon>
        <taxon>Gouania</taxon>
    </lineage>
</organism>
<dbReference type="GeneID" id="114462913"/>
<dbReference type="FunFam" id="3.30.160.60:FF:002005">
    <property type="entry name" value="Zinc finger protein 200"/>
    <property type="match status" value="1"/>
</dbReference>
<dbReference type="InterPro" id="IPR013087">
    <property type="entry name" value="Znf_C2H2_type"/>
</dbReference>
<dbReference type="RefSeq" id="XP_028301813.1">
    <property type="nucleotide sequence ID" value="XM_028446012.1"/>
</dbReference>
<keyword evidence="3" id="KW-0479">Metal-binding</keyword>
<dbReference type="AlphaFoldDB" id="A0A8C5D5V7"/>
<feature type="domain" description="C2H2-type" evidence="13">
    <location>
        <begin position="302"/>
        <end position="329"/>
    </location>
</feature>
<name>A0A8C5D5V7_GOUWI</name>
<feature type="domain" description="C2H2-type" evidence="13">
    <location>
        <begin position="330"/>
        <end position="357"/>
    </location>
</feature>
<dbReference type="GO" id="GO:0008270">
    <property type="term" value="F:zinc ion binding"/>
    <property type="evidence" value="ECO:0007669"/>
    <property type="project" value="UniProtKB-KW"/>
</dbReference>
<dbReference type="Gene3D" id="3.30.160.60">
    <property type="entry name" value="Classic Zinc Finger"/>
    <property type="match status" value="6"/>
</dbReference>
<dbReference type="Pfam" id="PF00096">
    <property type="entry name" value="zf-C2H2"/>
    <property type="match status" value="5"/>
</dbReference>